<keyword evidence="1" id="KW-0131">Cell cycle</keyword>
<dbReference type="RefSeq" id="WP_192536626.1">
    <property type="nucleotide sequence ID" value="NZ_JABUZA010000004.1"/>
</dbReference>
<sequence>MENTSLATLLALGSMLLGCVALALFVFIVRPIRQRKKAQAALKKQSQEKVAVSDVPEPAPAPAPVHAKPAAKVSQHSLFIIFAEPGQATEQTLTQWLKQINADYDPLKKIFLVAGQQPANPITIANAFLPGELPDLFRDESADDAIKGISLIVKPPLRKRRNQQMIAYVAIAKEAAALFNADVLDTQHQSATEETYQQIIG</sequence>
<name>A0ABR9FTX6_9GAMM</name>
<organism evidence="5 6">
    <name type="scientific">Halomonas colorata</name>
    <dbReference type="NCBI Taxonomy" id="2742615"/>
    <lineage>
        <taxon>Bacteria</taxon>
        <taxon>Pseudomonadati</taxon>
        <taxon>Pseudomonadota</taxon>
        <taxon>Gammaproteobacteria</taxon>
        <taxon>Oceanospirillales</taxon>
        <taxon>Halomonadaceae</taxon>
        <taxon>Halomonas</taxon>
    </lineage>
</organism>
<dbReference type="Gene3D" id="3.30.1400.10">
    <property type="entry name" value="ZipA, C-terminal FtsZ-binding domain"/>
    <property type="match status" value="1"/>
</dbReference>
<dbReference type="Pfam" id="PF04354">
    <property type="entry name" value="ZipA_C"/>
    <property type="match status" value="1"/>
</dbReference>
<feature type="transmembrane region" description="Helical" evidence="3">
    <location>
        <begin position="6"/>
        <end position="29"/>
    </location>
</feature>
<dbReference type="Proteomes" id="UP001645038">
    <property type="component" value="Unassembled WGS sequence"/>
</dbReference>
<keyword evidence="2" id="KW-0997">Cell inner membrane</keyword>
<feature type="domain" description="ZipA C-terminal FtsZ-binding" evidence="4">
    <location>
        <begin position="123"/>
        <end position="199"/>
    </location>
</feature>
<evidence type="ECO:0000313" key="6">
    <source>
        <dbReference type="Proteomes" id="UP001645038"/>
    </source>
</evidence>
<comment type="similarity">
    <text evidence="1">Belongs to the ZipA family.</text>
</comment>
<keyword evidence="2 3" id="KW-0812">Transmembrane</keyword>
<dbReference type="SUPFAM" id="SSF64383">
    <property type="entry name" value="Cell-division protein ZipA, C-terminal domain"/>
    <property type="match status" value="1"/>
</dbReference>
<dbReference type="EMBL" id="RRZB01000002">
    <property type="protein sequence ID" value="MBE0462107.1"/>
    <property type="molecule type" value="Genomic_DNA"/>
</dbReference>
<comment type="subcellular location">
    <subcellularLocation>
        <location evidence="2">Cell inner membrane</location>
        <topology evidence="2">Single-pass type I membrane protein</topology>
    </subcellularLocation>
</comment>
<gene>
    <name evidence="5" type="ORF">EI547_01360</name>
</gene>
<keyword evidence="3" id="KW-1133">Transmembrane helix</keyword>
<evidence type="ECO:0000256" key="2">
    <source>
        <dbReference type="RuleBase" id="RU003613"/>
    </source>
</evidence>
<comment type="caution">
    <text evidence="5">The sequence shown here is derived from an EMBL/GenBank/DDBJ whole genome shotgun (WGS) entry which is preliminary data.</text>
</comment>
<dbReference type="InterPro" id="IPR007449">
    <property type="entry name" value="ZipA_FtsZ-bd_C"/>
</dbReference>
<protein>
    <recommendedName>
        <fullName evidence="1">Cell division protein ZipA</fullName>
    </recommendedName>
</protein>
<comment type="function">
    <text evidence="1">Essential cell division protein that stabilizes the FtsZ protofilaments by cross-linking them and that serves as a cytoplasmic membrane anchor for the Z ring. Also required for the recruitment to the septal ring of downstream cell division proteins.</text>
</comment>
<evidence type="ECO:0000313" key="5">
    <source>
        <dbReference type="EMBL" id="MBE0462107.1"/>
    </source>
</evidence>
<keyword evidence="6" id="KW-1185">Reference proteome</keyword>
<evidence type="ECO:0000256" key="1">
    <source>
        <dbReference type="RuleBase" id="RU003612"/>
    </source>
</evidence>
<accession>A0ABR9FTX6</accession>
<reference evidence="5 6" key="1">
    <citation type="submission" date="2020-07" db="EMBL/GenBank/DDBJ databases">
        <title>Halophilic bacteria isolated from french cheeses.</title>
        <authorList>
            <person name="Kothe C.I."/>
            <person name="Farah-Kraiem B."/>
            <person name="Renault P."/>
            <person name="Dridi B."/>
        </authorList>
    </citation>
    <scope>NUCLEOTIDE SEQUENCE [LARGE SCALE GENOMIC DNA]</scope>
    <source>
        <strain evidence="5 6">FME20</strain>
    </source>
</reference>
<keyword evidence="1" id="KW-0132">Cell division</keyword>
<keyword evidence="2 3" id="KW-0472">Membrane</keyword>
<evidence type="ECO:0000259" key="4">
    <source>
        <dbReference type="Pfam" id="PF04354"/>
    </source>
</evidence>
<keyword evidence="2" id="KW-1003">Cell membrane</keyword>
<proteinExistence type="inferred from homology"/>
<dbReference type="InterPro" id="IPR036765">
    <property type="entry name" value="ZipA_FtsZ-bd_C_sf"/>
</dbReference>
<evidence type="ECO:0000256" key="3">
    <source>
        <dbReference type="SAM" id="Phobius"/>
    </source>
</evidence>